<dbReference type="AlphaFoldDB" id="A0AAD5UR04"/>
<accession>A0AAD5UR04</accession>
<evidence type="ECO:0000313" key="2">
    <source>
        <dbReference type="Proteomes" id="UP001212997"/>
    </source>
</evidence>
<dbReference type="EMBL" id="JANAWD010000875">
    <property type="protein sequence ID" value="KAJ3475329.1"/>
    <property type="molecule type" value="Genomic_DNA"/>
</dbReference>
<name>A0AAD5UR04_9APHY</name>
<evidence type="ECO:0000313" key="1">
    <source>
        <dbReference type="EMBL" id="KAJ3475329.1"/>
    </source>
</evidence>
<proteinExistence type="predicted"/>
<keyword evidence="2" id="KW-1185">Reference proteome</keyword>
<reference evidence="1" key="1">
    <citation type="submission" date="2022-07" db="EMBL/GenBank/DDBJ databases">
        <title>Genome Sequence of Physisporinus lineatus.</title>
        <authorList>
            <person name="Buettner E."/>
        </authorList>
    </citation>
    <scope>NUCLEOTIDE SEQUENCE</scope>
    <source>
        <strain evidence="1">VT162</strain>
    </source>
</reference>
<sequence>MIGSAIRFDVGAQKADLWSIPELGRVSRSCGVSRMRAYSKLAARAYRGEHERPGGPTPASVGLCCGEHSEATTRAWQESRQGAFNPRSLVLATAWRSGATALGFAAVEDKTIRASQAEGGAYLRLMSTPP</sequence>
<organism evidence="1 2">
    <name type="scientific">Meripilus lineatus</name>
    <dbReference type="NCBI Taxonomy" id="2056292"/>
    <lineage>
        <taxon>Eukaryota</taxon>
        <taxon>Fungi</taxon>
        <taxon>Dikarya</taxon>
        <taxon>Basidiomycota</taxon>
        <taxon>Agaricomycotina</taxon>
        <taxon>Agaricomycetes</taxon>
        <taxon>Polyporales</taxon>
        <taxon>Meripilaceae</taxon>
        <taxon>Meripilus</taxon>
    </lineage>
</organism>
<protein>
    <submittedName>
        <fullName evidence="1">Uncharacterized protein</fullName>
    </submittedName>
</protein>
<gene>
    <name evidence="1" type="ORF">NLI96_g11905</name>
</gene>
<comment type="caution">
    <text evidence="1">The sequence shown here is derived from an EMBL/GenBank/DDBJ whole genome shotgun (WGS) entry which is preliminary data.</text>
</comment>
<dbReference type="Proteomes" id="UP001212997">
    <property type="component" value="Unassembled WGS sequence"/>
</dbReference>